<dbReference type="RefSeq" id="XP_040885045.1">
    <property type="nucleotide sequence ID" value="XM_041024062.1"/>
</dbReference>
<dbReference type="EMBL" id="KL584824">
    <property type="protein sequence ID" value="KEQ68023.1"/>
    <property type="molecule type" value="Genomic_DNA"/>
</dbReference>
<name>A0A074W585_AURM1</name>
<reference evidence="1 2" key="1">
    <citation type="journal article" date="2014" name="BMC Genomics">
        <title>Genome sequencing of four Aureobasidium pullulans varieties: biotechnological potential, stress tolerance, and description of new species.</title>
        <authorList>
            <person name="Gostin Ar C."/>
            <person name="Ohm R.A."/>
            <person name="Kogej T."/>
            <person name="Sonjak S."/>
            <person name="Turk M."/>
            <person name="Zajc J."/>
            <person name="Zalar P."/>
            <person name="Grube M."/>
            <person name="Sun H."/>
            <person name="Han J."/>
            <person name="Sharma A."/>
            <person name="Chiniquy J."/>
            <person name="Ngan C.Y."/>
            <person name="Lipzen A."/>
            <person name="Barry K."/>
            <person name="Grigoriev I.V."/>
            <person name="Gunde-Cimerman N."/>
        </authorList>
    </citation>
    <scope>NUCLEOTIDE SEQUENCE [LARGE SCALE GENOMIC DNA]</scope>
    <source>
        <strain evidence="1 2">CBS 110374</strain>
    </source>
</reference>
<sequence>MEDTDPLLMNRLRKNREWKAAKASDPEYRLKTLKRQAAWDLRHRQSKLMRRWLECCTQTELEKFVWKTHVPVFFAEPVRKTCVSCGFSKRRGSRMWWQRLASAETEPKSASAAKPVSQHETGTEMFNCHTCYTKDMSKAMPSGHEDFVFGNGHYPEP</sequence>
<organism evidence="1 2">
    <name type="scientific">Aureobasidium melanogenum (strain CBS 110374)</name>
    <name type="common">Aureobasidium pullulans var. melanogenum</name>
    <dbReference type="NCBI Taxonomy" id="1043003"/>
    <lineage>
        <taxon>Eukaryota</taxon>
        <taxon>Fungi</taxon>
        <taxon>Dikarya</taxon>
        <taxon>Ascomycota</taxon>
        <taxon>Pezizomycotina</taxon>
        <taxon>Dothideomycetes</taxon>
        <taxon>Dothideomycetidae</taxon>
        <taxon>Dothideales</taxon>
        <taxon>Saccotheciaceae</taxon>
        <taxon>Aureobasidium</taxon>
    </lineage>
</organism>
<evidence type="ECO:0000313" key="1">
    <source>
        <dbReference type="EMBL" id="KEQ68023.1"/>
    </source>
</evidence>
<dbReference type="Proteomes" id="UP000030672">
    <property type="component" value="Unassembled WGS sequence"/>
</dbReference>
<dbReference type="HOGENOM" id="CLU_1677484_0_0_1"/>
<dbReference type="AlphaFoldDB" id="A0A074W585"/>
<keyword evidence="2" id="KW-1185">Reference proteome</keyword>
<evidence type="ECO:0000313" key="2">
    <source>
        <dbReference type="Proteomes" id="UP000030672"/>
    </source>
</evidence>
<gene>
    <name evidence="1" type="ORF">M437DRAFT_62374</name>
</gene>
<proteinExistence type="predicted"/>
<protein>
    <submittedName>
        <fullName evidence="1">Uncharacterized protein</fullName>
    </submittedName>
</protein>
<dbReference type="GeneID" id="63917435"/>
<accession>A0A074W585</accession>